<evidence type="ECO:0000313" key="1">
    <source>
        <dbReference type="EMBL" id="EUJ24239.1"/>
    </source>
</evidence>
<accession>A0ABP3ATR6</accession>
<protein>
    <submittedName>
        <fullName evidence="1">Phenylalanyl-tRNA synthetase subunit beta</fullName>
    </submittedName>
</protein>
<organism evidence="1 2">
    <name type="scientific">Listeria floridensis FSL S10-1187</name>
    <dbReference type="NCBI Taxonomy" id="1265817"/>
    <lineage>
        <taxon>Bacteria</taxon>
        <taxon>Bacillati</taxon>
        <taxon>Bacillota</taxon>
        <taxon>Bacilli</taxon>
        <taxon>Bacillales</taxon>
        <taxon>Listeriaceae</taxon>
        <taxon>Listeria</taxon>
    </lineage>
</organism>
<name>A0ABP3ATR6_9LIST</name>
<reference evidence="1 2" key="1">
    <citation type="journal article" date="2014" name="Int. J. Syst. Evol. Microbiol.">
        <title>Listeria floridensis sp. nov., Listeria aquatica sp. nov., Listeria cornellensis sp. nov., Listeria riparia sp. nov. and Listeria grandensis sp. nov., from agricultural and natural environments.</title>
        <authorList>
            <person name="den Bakker H.C."/>
            <person name="Warchocki S."/>
            <person name="Wright E.M."/>
            <person name="Allred A.F."/>
            <person name="Ahlstrom C."/>
            <person name="Manuel C.S."/>
            <person name="Stasiewicz M.J."/>
            <person name="Burrell A."/>
            <person name="Roof S."/>
            <person name="Strawn L."/>
            <person name="Fortes E.D."/>
            <person name="Nightingale K.K."/>
            <person name="Kephart D."/>
            <person name="Wiedmann M."/>
        </authorList>
    </citation>
    <scope>NUCLEOTIDE SEQUENCE [LARGE SCALE GENOMIC DNA]</scope>
    <source>
        <strain evidence="1 2">FSL S10-1187</strain>
    </source>
</reference>
<dbReference type="Proteomes" id="UP000019249">
    <property type="component" value="Unassembled WGS sequence"/>
</dbReference>
<proteinExistence type="predicted"/>
<evidence type="ECO:0000313" key="2">
    <source>
        <dbReference type="Proteomes" id="UP000019249"/>
    </source>
</evidence>
<keyword evidence="2" id="KW-1185">Reference proteome</keyword>
<comment type="caution">
    <text evidence="1">The sequence shown here is derived from an EMBL/GenBank/DDBJ whole genome shotgun (WGS) entry which is preliminary data.</text>
</comment>
<sequence>MKLRELVTEHTESLMLAGYCECGEAVYDLFTDMNLAFPPVHESQILALKPELLDNVGYYNGYGSLIR</sequence>
<dbReference type="EMBL" id="AODF01000061">
    <property type="protein sequence ID" value="EUJ24239.1"/>
    <property type="molecule type" value="Genomic_DNA"/>
</dbReference>
<dbReference type="RefSeq" id="WP_036098621.1">
    <property type="nucleotide sequence ID" value="NZ_AODF01000061.1"/>
</dbReference>
<gene>
    <name evidence="1" type="ORF">MFLO_15668</name>
</gene>